<dbReference type="Pfam" id="PF00107">
    <property type="entry name" value="ADH_zinc_N"/>
    <property type="match status" value="1"/>
</dbReference>
<dbReference type="STRING" id="1114924.SAMN05216258_102227"/>
<dbReference type="InterPro" id="IPR050129">
    <property type="entry name" value="Zn_alcohol_dh"/>
</dbReference>
<dbReference type="AlphaFoldDB" id="A0A1I3CVD4"/>
<dbReference type="RefSeq" id="WP_092858124.1">
    <property type="nucleotide sequence ID" value="NZ_FOQH01000002.1"/>
</dbReference>
<evidence type="ECO:0000256" key="1">
    <source>
        <dbReference type="ARBA" id="ARBA00022723"/>
    </source>
</evidence>
<dbReference type="InterPro" id="IPR036291">
    <property type="entry name" value="NAD(P)-bd_dom_sf"/>
</dbReference>
<dbReference type="SMART" id="SM00829">
    <property type="entry name" value="PKS_ER"/>
    <property type="match status" value="1"/>
</dbReference>
<dbReference type="InterPro" id="IPR002328">
    <property type="entry name" value="ADH_Zn_CS"/>
</dbReference>
<evidence type="ECO:0000256" key="4">
    <source>
        <dbReference type="RuleBase" id="RU361277"/>
    </source>
</evidence>
<dbReference type="Pfam" id="PF08240">
    <property type="entry name" value="ADH_N"/>
    <property type="match status" value="1"/>
</dbReference>
<evidence type="ECO:0000256" key="2">
    <source>
        <dbReference type="ARBA" id="ARBA00022833"/>
    </source>
</evidence>
<dbReference type="PANTHER" id="PTHR43401:SF5">
    <property type="entry name" value="ALCOHOL DEHYDROGENASE-RELATED"/>
    <property type="match status" value="1"/>
</dbReference>
<dbReference type="GO" id="GO:0016616">
    <property type="term" value="F:oxidoreductase activity, acting on the CH-OH group of donors, NAD or NADP as acceptor"/>
    <property type="evidence" value="ECO:0007669"/>
    <property type="project" value="UniProtKB-ARBA"/>
</dbReference>
<keyword evidence="3" id="KW-0560">Oxidoreductase</keyword>
<dbReference type="PANTHER" id="PTHR43401">
    <property type="entry name" value="L-THREONINE 3-DEHYDROGENASE"/>
    <property type="match status" value="1"/>
</dbReference>
<dbReference type="InterPro" id="IPR020843">
    <property type="entry name" value="ER"/>
</dbReference>
<comment type="cofactor">
    <cofactor evidence="4">
        <name>Zn(2+)</name>
        <dbReference type="ChEBI" id="CHEBI:29105"/>
    </cofactor>
</comment>
<evidence type="ECO:0000313" key="6">
    <source>
        <dbReference type="EMBL" id="SFH78336.1"/>
    </source>
</evidence>
<comment type="similarity">
    <text evidence="4">Belongs to the zinc-containing alcohol dehydrogenase family.</text>
</comment>
<accession>A0A1I3CVD4</accession>
<keyword evidence="7" id="KW-1185">Reference proteome</keyword>
<evidence type="ECO:0000259" key="5">
    <source>
        <dbReference type="SMART" id="SM00829"/>
    </source>
</evidence>
<feature type="domain" description="Enoyl reductase (ER)" evidence="5">
    <location>
        <begin position="11"/>
        <end position="355"/>
    </location>
</feature>
<proteinExistence type="inferred from homology"/>
<dbReference type="PROSITE" id="PS00059">
    <property type="entry name" value="ADH_ZINC"/>
    <property type="match status" value="1"/>
</dbReference>
<dbReference type="EMBL" id="FOQH01000002">
    <property type="protein sequence ID" value="SFH78336.1"/>
    <property type="molecule type" value="Genomic_DNA"/>
</dbReference>
<sequence>MELMRAVVAEELRRPMEVVDVPIPDIGDDDVLVRPSASGICRTDWHVWNGDWTWCGLTLPLPITLGHEIGGVVERVGADVRRFKPGMRVCVPFNFADGDCPYCRKGLSNLCDNASWGFTTPGSGGFAQFARVPNADLNCVALPANVTEKDGAALGCRYMTSFRAVRSRAQVQAGETVVVVGDGGVGRSAVQIAAAMGALVVAIDTKDSALDASRAMGASHTINSSGLTPEEVRESLNALVGSRGADVAIDAMGGRNSTLTSLHALAKGGRLCVAGLTTQDDQGEVALPIDLMVFREWSLVGTLGNPHADYPELLRLVDSGKLQPSRLITEEVALGDVQSIFDRMPTFETEGFVVVTDFN</sequence>
<dbReference type="SUPFAM" id="SSF51735">
    <property type="entry name" value="NAD(P)-binding Rossmann-fold domains"/>
    <property type="match status" value="1"/>
</dbReference>
<reference evidence="6 7" key="1">
    <citation type="submission" date="2016-10" db="EMBL/GenBank/DDBJ databases">
        <authorList>
            <person name="de Groot N.N."/>
        </authorList>
    </citation>
    <scope>NUCLEOTIDE SEQUENCE [LARGE SCALE GENOMIC DNA]</scope>
    <source>
        <strain evidence="6 7">CGMCC 1.11030</strain>
    </source>
</reference>
<dbReference type="GO" id="GO:0008270">
    <property type="term" value="F:zinc ion binding"/>
    <property type="evidence" value="ECO:0007669"/>
    <property type="project" value="InterPro"/>
</dbReference>
<keyword evidence="2 4" id="KW-0862">Zinc</keyword>
<gene>
    <name evidence="6" type="ORF">SAMN05216258_102227</name>
</gene>
<name>A0A1I3CVD4_9RHOB</name>
<dbReference type="InterPro" id="IPR013154">
    <property type="entry name" value="ADH-like_N"/>
</dbReference>
<dbReference type="InterPro" id="IPR013149">
    <property type="entry name" value="ADH-like_C"/>
</dbReference>
<dbReference type="InterPro" id="IPR011032">
    <property type="entry name" value="GroES-like_sf"/>
</dbReference>
<protein>
    <submittedName>
        <fullName evidence="6">Alcohol dehydrogenase, propanol-preferring</fullName>
    </submittedName>
</protein>
<dbReference type="OrthoDB" id="5295340at2"/>
<evidence type="ECO:0000313" key="7">
    <source>
        <dbReference type="Proteomes" id="UP000199377"/>
    </source>
</evidence>
<dbReference type="Proteomes" id="UP000199377">
    <property type="component" value="Unassembled WGS sequence"/>
</dbReference>
<dbReference type="SUPFAM" id="SSF50129">
    <property type="entry name" value="GroES-like"/>
    <property type="match status" value="1"/>
</dbReference>
<keyword evidence="1 4" id="KW-0479">Metal-binding</keyword>
<organism evidence="6 7">
    <name type="scientific">Albimonas pacifica</name>
    <dbReference type="NCBI Taxonomy" id="1114924"/>
    <lineage>
        <taxon>Bacteria</taxon>
        <taxon>Pseudomonadati</taxon>
        <taxon>Pseudomonadota</taxon>
        <taxon>Alphaproteobacteria</taxon>
        <taxon>Rhodobacterales</taxon>
        <taxon>Paracoccaceae</taxon>
        <taxon>Albimonas</taxon>
    </lineage>
</organism>
<evidence type="ECO:0000256" key="3">
    <source>
        <dbReference type="ARBA" id="ARBA00023002"/>
    </source>
</evidence>
<dbReference type="Gene3D" id="3.90.180.10">
    <property type="entry name" value="Medium-chain alcohol dehydrogenases, catalytic domain"/>
    <property type="match status" value="1"/>
</dbReference>